<gene>
    <name evidence="5 6 7" type="primary">LOC108702283</name>
</gene>
<name>A0A8J1LXS3_XENLA</name>
<evidence type="ECO:0000313" key="7">
    <source>
        <dbReference type="RefSeq" id="XP_041433838.1"/>
    </source>
</evidence>
<dbReference type="Gene3D" id="3.30.470.20">
    <property type="entry name" value="ATP-grasp fold, B domain"/>
    <property type="match status" value="1"/>
</dbReference>
<dbReference type="CTD" id="108702283"/>
<keyword evidence="4" id="KW-1185">Reference proteome</keyword>
<dbReference type="GeneID" id="108702283"/>
<dbReference type="RefSeq" id="XP_041433837.1">
    <property type="nucleotide sequence ID" value="XM_041577903.1"/>
</dbReference>
<evidence type="ECO:0000313" key="6">
    <source>
        <dbReference type="RefSeq" id="XP_041433837.1"/>
    </source>
</evidence>
<keyword evidence="2" id="KW-0547">Nucleotide-binding</keyword>
<proteinExistence type="predicted"/>
<dbReference type="Gene3D" id="3.40.50.1380">
    <property type="entry name" value="Methylglyoxal synthase-like domain"/>
    <property type="match status" value="1"/>
</dbReference>
<sequence>MHREDELKNSVAEATRVSQVTFHAVSEHVEDAGIHSGDATLMIPTQTISQGALEKVKIATKRIADAFIISGPYNVQFFIRGNDVLVACFGENIYSAFVKAMISTGFKLPQKGILIGIQDSAHCIPTSLAPQRRGI</sequence>
<dbReference type="PANTHER" id="PTHR11405">
    <property type="entry name" value="CARBAMOYLTRANSFERASE FAMILY MEMBER"/>
    <property type="match status" value="1"/>
</dbReference>
<dbReference type="KEGG" id="xla:108702283"/>
<evidence type="ECO:0000256" key="2">
    <source>
        <dbReference type="ARBA" id="ARBA00022741"/>
    </source>
</evidence>
<keyword evidence="1" id="KW-0436">Ligase</keyword>
<dbReference type="InterPro" id="IPR036914">
    <property type="entry name" value="MGS-like_dom_sf"/>
</dbReference>
<dbReference type="Proteomes" id="UP000186698">
    <property type="component" value="Chromosome 9_10S"/>
</dbReference>
<evidence type="ECO:0000313" key="4">
    <source>
        <dbReference type="Proteomes" id="UP000186698"/>
    </source>
</evidence>
<reference evidence="5 6" key="1">
    <citation type="submission" date="2025-04" db="UniProtKB">
        <authorList>
            <consortium name="RefSeq"/>
        </authorList>
    </citation>
    <scope>IDENTIFICATION</scope>
    <source>
        <strain evidence="5 6">J_2021</strain>
        <tissue evidence="5 6">Erythrocytes</tissue>
    </source>
</reference>
<keyword evidence="3" id="KW-0067">ATP-binding</keyword>
<dbReference type="GO" id="GO:0006541">
    <property type="term" value="P:glutamine metabolic process"/>
    <property type="evidence" value="ECO:0007669"/>
    <property type="project" value="TreeGrafter"/>
</dbReference>
<dbReference type="AlphaFoldDB" id="A0A8J1LXS3"/>
<dbReference type="RefSeq" id="XP_041433836.1">
    <property type="nucleotide sequence ID" value="XM_041577902.1"/>
</dbReference>
<dbReference type="SUPFAM" id="SSF56059">
    <property type="entry name" value="Glutathione synthetase ATP-binding domain-like"/>
    <property type="match status" value="1"/>
</dbReference>
<dbReference type="PANTHER" id="PTHR11405:SF53">
    <property type="entry name" value="CARBAMOYL-PHOSPHATE SYNTHASE [AMMONIA], MITOCHONDRIAL"/>
    <property type="match status" value="1"/>
</dbReference>
<organism evidence="4 5">
    <name type="scientific">Xenopus laevis</name>
    <name type="common">African clawed frog</name>
    <dbReference type="NCBI Taxonomy" id="8355"/>
    <lineage>
        <taxon>Eukaryota</taxon>
        <taxon>Metazoa</taxon>
        <taxon>Chordata</taxon>
        <taxon>Craniata</taxon>
        <taxon>Vertebrata</taxon>
        <taxon>Euteleostomi</taxon>
        <taxon>Amphibia</taxon>
        <taxon>Batrachia</taxon>
        <taxon>Anura</taxon>
        <taxon>Pipoidea</taxon>
        <taxon>Pipidae</taxon>
        <taxon>Xenopodinae</taxon>
        <taxon>Xenopus</taxon>
        <taxon>Xenopus</taxon>
    </lineage>
</organism>
<dbReference type="OrthoDB" id="434at2759"/>
<protein>
    <submittedName>
        <fullName evidence="5 6">Carbamoyl-phosphate synthase [ammonia], mitochondrial-like</fullName>
    </submittedName>
</protein>
<evidence type="ECO:0000256" key="1">
    <source>
        <dbReference type="ARBA" id="ARBA00022598"/>
    </source>
</evidence>
<dbReference type="GO" id="GO:0005737">
    <property type="term" value="C:cytoplasm"/>
    <property type="evidence" value="ECO:0007669"/>
    <property type="project" value="TreeGrafter"/>
</dbReference>
<dbReference type="GO" id="GO:0004088">
    <property type="term" value="F:carbamoyl-phosphate synthase (glutamine-hydrolyzing) activity"/>
    <property type="evidence" value="ECO:0007669"/>
    <property type="project" value="TreeGrafter"/>
</dbReference>
<dbReference type="GO" id="GO:0005524">
    <property type="term" value="F:ATP binding"/>
    <property type="evidence" value="ECO:0007669"/>
    <property type="project" value="UniProtKB-KW"/>
</dbReference>
<dbReference type="RefSeq" id="XP_041433838.1">
    <property type="nucleotide sequence ID" value="XM_041577904.1"/>
</dbReference>
<accession>A0A8J1LXS3</accession>
<evidence type="ECO:0000313" key="5">
    <source>
        <dbReference type="RefSeq" id="XP_041433836.1"/>
    </source>
</evidence>
<evidence type="ECO:0000256" key="3">
    <source>
        <dbReference type="ARBA" id="ARBA00022840"/>
    </source>
</evidence>